<dbReference type="GO" id="GO:0016020">
    <property type="term" value="C:membrane"/>
    <property type="evidence" value="ECO:0007669"/>
    <property type="project" value="TreeGrafter"/>
</dbReference>
<feature type="region of interest" description="Disordered" evidence="1">
    <location>
        <begin position="316"/>
        <end position="339"/>
    </location>
</feature>
<dbReference type="Gene3D" id="1.25.40.20">
    <property type="entry name" value="Ankyrin repeat-containing domain"/>
    <property type="match status" value="2"/>
</dbReference>
<dbReference type="InterPro" id="IPR036770">
    <property type="entry name" value="Ankyrin_rpt-contain_sf"/>
</dbReference>
<dbReference type="PANTHER" id="PTHR12393:SF6">
    <property type="entry name" value="SPHINGOMYELIN PHOSPHODIESTERASE 2"/>
    <property type="match status" value="1"/>
</dbReference>
<keyword evidence="3" id="KW-1185">Reference proteome</keyword>
<protein>
    <recommendedName>
        <fullName evidence="4">Ankyrin repeat domain-containing protein</fullName>
    </recommendedName>
</protein>
<reference evidence="2 3" key="1">
    <citation type="journal article" date="2023" name="Commun. Biol.">
        <title>Reorganization of the ancestral sex-determining regions during the evolution of trioecy in Pleodorina starrii.</title>
        <authorList>
            <person name="Takahashi K."/>
            <person name="Suzuki S."/>
            <person name="Kawai-Toyooka H."/>
            <person name="Yamamoto K."/>
            <person name="Hamaji T."/>
            <person name="Ootsuki R."/>
            <person name="Yamaguchi H."/>
            <person name="Kawachi M."/>
            <person name="Higashiyama T."/>
            <person name="Nozaki H."/>
        </authorList>
    </citation>
    <scope>NUCLEOTIDE SEQUENCE [LARGE SCALE GENOMIC DNA]</scope>
    <source>
        <strain evidence="2 3">NIES-4479</strain>
    </source>
</reference>
<accession>A0A9W6EX78</accession>
<dbReference type="EMBL" id="BRXU01000001">
    <property type="protein sequence ID" value="GLC47731.1"/>
    <property type="molecule type" value="Genomic_DNA"/>
</dbReference>
<dbReference type="Proteomes" id="UP001165080">
    <property type="component" value="Unassembled WGS sequence"/>
</dbReference>
<feature type="compositionally biased region" description="Low complexity" evidence="1">
    <location>
        <begin position="320"/>
        <end position="333"/>
    </location>
</feature>
<evidence type="ECO:0000313" key="3">
    <source>
        <dbReference type="Proteomes" id="UP001165080"/>
    </source>
</evidence>
<evidence type="ECO:0008006" key="4">
    <source>
        <dbReference type="Google" id="ProtNLM"/>
    </source>
</evidence>
<dbReference type="GO" id="GO:0004620">
    <property type="term" value="F:phospholipase activity"/>
    <property type="evidence" value="ECO:0007669"/>
    <property type="project" value="TreeGrafter"/>
</dbReference>
<dbReference type="SUPFAM" id="SSF48403">
    <property type="entry name" value="Ankyrin repeat"/>
    <property type="match status" value="1"/>
</dbReference>
<sequence>MDPPSETKWDDLSSDLIKRIADCLPPAEIACTFRLINKAAAKLFPAQPAVHLSEPVPCHFFVWYWSRPEEALHNLTLKQRRQLLVLTARSGCLANLKVALDASGCPLTEEVFDAAAVGGHLHTCQWLLARFCPRGRTAVSAAARAGHLPTVLWLLQQERHPSHRRVAQHAAWAAAAGAGQRALCQGLAAEGINFDWSALISCARGGHQALFDWLLEPPQIRPKVPEPPPTRLFASPVPLLAAAAHGLGLAALQRLHAFLHSLRLLRADAPEALDGALAEALASPTPDWRAKVQWLREQGAVLDPDDVTQDITKRLVTSGQQRQQQQHQQQHQQQQDDDDDRLERVQLLLEWLPPDALEPAVRLLLRDSVRAANLPLVRYLWQAWPDELPGATAAAPDVAAEAGDVVVLSELAALGWELGTSAAWAAARAGRLHVLQWLEGRAAAPADGEEALWTVMDERLTAAAAESGSCELMAWLRERGCGWDERSFEAAVRCGGSPAFLEWLVEEGCPTGVAGEPYRLAGRNGDMVTVRCLRQLGCPWGPDGNTFDRAFYQPGGSRSLAVRR</sequence>
<dbReference type="GO" id="GO:0071944">
    <property type="term" value="C:cell periphery"/>
    <property type="evidence" value="ECO:0007669"/>
    <property type="project" value="TreeGrafter"/>
</dbReference>
<dbReference type="PANTHER" id="PTHR12393">
    <property type="entry name" value="SPHINGOMYELIN PHOSPHODIESTERASE RELATED"/>
    <property type="match status" value="1"/>
</dbReference>
<dbReference type="SUPFAM" id="SSF140860">
    <property type="entry name" value="Pseudo ankyrin repeat-like"/>
    <property type="match status" value="1"/>
</dbReference>
<evidence type="ECO:0000256" key="1">
    <source>
        <dbReference type="SAM" id="MobiDB-lite"/>
    </source>
</evidence>
<proteinExistence type="predicted"/>
<name>A0A9W6EX78_9CHLO</name>
<dbReference type="GO" id="GO:0046513">
    <property type="term" value="P:ceramide biosynthetic process"/>
    <property type="evidence" value="ECO:0007669"/>
    <property type="project" value="TreeGrafter"/>
</dbReference>
<dbReference type="GO" id="GO:0030149">
    <property type="term" value="P:sphingolipid catabolic process"/>
    <property type="evidence" value="ECO:0007669"/>
    <property type="project" value="TreeGrafter"/>
</dbReference>
<organism evidence="2 3">
    <name type="scientific">Pleodorina starrii</name>
    <dbReference type="NCBI Taxonomy" id="330485"/>
    <lineage>
        <taxon>Eukaryota</taxon>
        <taxon>Viridiplantae</taxon>
        <taxon>Chlorophyta</taxon>
        <taxon>core chlorophytes</taxon>
        <taxon>Chlorophyceae</taxon>
        <taxon>CS clade</taxon>
        <taxon>Chlamydomonadales</taxon>
        <taxon>Volvocaceae</taxon>
        <taxon>Pleodorina</taxon>
    </lineage>
</organism>
<comment type="caution">
    <text evidence="2">The sequence shown here is derived from an EMBL/GenBank/DDBJ whole genome shotgun (WGS) entry which is preliminary data.</text>
</comment>
<evidence type="ECO:0000313" key="2">
    <source>
        <dbReference type="EMBL" id="GLC47731.1"/>
    </source>
</evidence>
<gene>
    <name evidence="2" type="primary">PLEST000680</name>
    <name evidence="2" type="ORF">PLESTB_000019800</name>
</gene>
<dbReference type="GO" id="GO:0005783">
    <property type="term" value="C:endoplasmic reticulum"/>
    <property type="evidence" value="ECO:0007669"/>
    <property type="project" value="TreeGrafter"/>
</dbReference>
<dbReference type="AlphaFoldDB" id="A0A9W6EX78"/>
<dbReference type="OrthoDB" id="547654at2759"/>